<protein>
    <recommendedName>
        <fullName evidence="1">C1q domain-containing protein</fullName>
    </recommendedName>
</protein>
<gene>
    <name evidence="2" type="ORF">FSP39_025114</name>
</gene>
<evidence type="ECO:0000259" key="1">
    <source>
        <dbReference type="PROSITE" id="PS50871"/>
    </source>
</evidence>
<dbReference type="InterPro" id="IPR001073">
    <property type="entry name" value="C1q_dom"/>
</dbReference>
<dbReference type="EMBL" id="VSWD01000005">
    <property type="protein sequence ID" value="KAK3104186.1"/>
    <property type="molecule type" value="Genomic_DNA"/>
</dbReference>
<dbReference type="Proteomes" id="UP001186944">
    <property type="component" value="Unassembled WGS sequence"/>
</dbReference>
<sequence length="74" mass="8114">MARVSSEIHVHIVKNGAELVKIYSAPAISESGSNEVNVQLEKNDMVWMQNMDTGVRLQPGLWNCFSGALLNADV</sequence>
<name>A0AA88YMB2_PINIB</name>
<reference evidence="2" key="1">
    <citation type="submission" date="2019-08" db="EMBL/GenBank/DDBJ databases">
        <title>The improved chromosome-level genome for the pearl oyster Pinctada fucata martensii using PacBio sequencing and Hi-C.</title>
        <authorList>
            <person name="Zheng Z."/>
        </authorList>
    </citation>
    <scope>NUCLEOTIDE SEQUENCE</scope>
    <source>
        <strain evidence="2">ZZ-2019</strain>
        <tissue evidence="2">Adductor muscle</tissue>
    </source>
</reference>
<comment type="caution">
    <text evidence="2">The sequence shown here is derived from an EMBL/GenBank/DDBJ whole genome shotgun (WGS) entry which is preliminary data.</text>
</comment>
<feature type="domain" description="C1q" evidence="1">
    <location>
        <begin position="1"/>
        <end position="74"/>
    </location>
</feature>
<dbReference type="Gene3D" id="2.60.120.40">
    <property type="match status" value="1"/>
</dbReference>
<accession>A0AA88YMB2</accession>
<keyword evidence="3" id="KW-1185">Reference proteome</keyword>
<proteinExistence type="predicted"/>
<organism evidence="2 3">
    <name type="scientific">Pinctada imbricata</name>
    <name type="common">Atlantic pearl-oyster</name>
    <name type="synonym">Pinctada martensii</name>
    <dbReference type="NCBI Taxonomy" id="66713"/>
    <lineage>
        <taxon>Eukaryota</taxon>
        <taxon>Metazoa</taxon>
        <taxon>Spiralia</taxon>
        <taxon>Lophotrochozoa</taxon>
        <taxon>Mollusca</taxon>
        <taxon>Bivalvia</taxon>
        <taxon>Autobranchia</taxon>
        <taxon>Pteriomorphia</taxon>
        <taxon>Pterioida</taxon>
        <taxon>Pterioidea</taxon>
        <taxon>Pteriidae</taxon>
        <taxon>Pinctada</taxon>
    </lineage>
</organism>
<evidence type="ECO:0000313" key="3">
    <source>
        <dbReference type="Proteomes" id="UP001186944"/>
    </source>
</evidence>
<dbReference type="SUPFAM" id="SSF49842">
    <property type="entry name" value="TNF-like"/>
    <property type="match status" value="1"/>
</dbReference>
<dbReference type="InterPro" id="IPR008983">
    <property type="entry name" value="Tumour_necrosis_fac-like_dom"/>
</dbReference>
<evidence type="ECO:0000313" key="2">
    <source>
        <dbReference type="EMBL" id="KAK3104186.1"/>
    </source>
</evidence>
<dbReference type="PROSITE" id="PS50871">
    <property type="entry name" value="C1Q"/>
    <property type="match status" value="1"/>
</dbReference>
<dbReference type="AlphaFoldDB" id="A0AA88YMB2"/>